<dbReference type="Gene3D" id="1.20.890.10">
    <property type="entry name" value="cAMP-dependent protein kinase regulatory subunit, dimerization-anchoring domain"/>
    <property type="match status" value="1"/>
</dbReference>
<proteinExistence type="predicted"/>
<dbReference type="EMBL" id="LR824538">
    <property type="protein sequence ID" value="CAH1645998.1"/>
    <property type="molecule type" value="Genomic_DNA"/>
</dbReference>
<evidence type="ECO:0000256" key="1">
    <source>
        <dbReference type="SAM" id="Coils"/>
    </source>
</evidence>
<protein>
    <submittedName>
        <fullName evidence="2">Uncharacterized protein</fullName>
    </submittedName>
</protein>
<dbReference type="CDD" id="cd22966">
    <property type="entry name" value="DD_DYDC-like"/>
    <property type="match status" value="1"/>
</dbReference>
<evidence type="ECO:0000313" key="2">
    <source>
        <dbReference type="EMBL" id="CAH1645998.1"/>
    </source>
</evidence>
<dbReference type="InterPro" id="IPR049630">
    <property type="entry name" value="DYDC-like_DD"/>
</dbReference>
<dbReference type="AlphaFoldDB" id="A0A9P0N881"/>
<feature type="coiled-coil region" evidence="1">
    <location>
        <begin position="249"/>
        <end position="294"/>
    </location>
</feature>
<organism evidence="2 3">
    <name type="scientific">Spodoptera littoralis</name>
    <name type="common">Egyptian cotton leafworm</name>
    <dbReference type="NCBI Taxonomy" id="7109"/>
    <lineage>
        <taxon>Eukaryota</taxon>
        <taxon>Metazoa</taxon>
        <taxon>Ecdysozoa</taxon>
        <taxon>Arthropoda</taxon>
        <taxon>Hexapoda</taxon>
        <taxon>Insecta</taxon>
        <taxon>Pterygota</taxon>
        <taxon>Neoptera</taxon>
        <taxon>Endopterygota</taxon>
        <taxon>Lepidoptera</taxon>
        <taxon>Glossata</taxon>
        <taxon>Ditrysia</taxon>
        <taxon>Noctuoidea</taxon>
        <taxon>Noctuidae</taxon>
        <taxon>Amphipyrinae</taxon>
        <taxon>Spodoptera</taxon>
    </lineage>
</organism>
<reference evidence="2" key="1">
    <citation type="submission" date="2022-02" db="EMBL/GenBank/DDBJ databases">
        <authorList>
            <person name="King R."/>
        </authorList>
    </citation>
    <scope>NUCLEOTIDE SEQUENCE</scope>
</reference>
<accession>A0A9P0N881</accession>
<sequence>MNKRQAAEFLFTIAKEIQQSFASPVIFFTQKDYAENIFDVYKKIRKALLANVSPETIIDIVYEFHMEWLQAVQEIENFKENLKEIPRNAILKVISFTMECVEQRYQGIRKYIGHMQASMTNDEYSLMQTDLSIIKDLQNIVISSLTEKYHYISSLSDHADYYARINDEIEELLFWLDKLNDNVAIEFCKILDFKVPLGPVSLTTTLQEIVEEVAANPSPEAKKILEIVHIKGQMLSTSIRHSSVNELEISKIIEKIRALENRIKRLQTQNSSALMALKHKTTFLEERLQSLENIKKSINNMRQGTGDQGLHENLKEPKDIHIFSHLLPHHDRCRLIDKLLQLWKSAMIESEHQSVISILSVADLAETFTDDNGCFTVDKYGRKIYRNVDDDQLYQLNERNKLVPLQDDDKCVYFYDACGRYYISEARKRIYKDHDGASEYMLTHTGYLVKVLEEIDGVQYFYDWLGRYYIRKEDGRQIYTEKNSTDEYEQDGLGNLVKIHPDPVYYEPCPLEPITMKENEYLQQEVGQALKKCITQVVLTQPKDPVACLADCLIQYSKNIKAHQQLMNKEKERFELSQLLHLNTPKDVSVICSSAEEAEDFNFINYGRDTDTSFNTY</sequence>
<dbReference type="Proteomes" id="UP001153321">
    <property type="component" value="Chromosome 7"/>
</dbReference>
<keyword evidence="3" id="KW-1185">Reference proteome</keyword>
<keyword evidence="1" id="KW-0175">Coiled coil</keyword>
<name>A0A9P0N881_SPOLI</name>
<gene>
    <name evidence="2" type="ORF">SPLIT_LOCUS11350</name>
</gene>
<evidence type="ECO:0000313" key="3">
    <source>
        <dbReference type="Proteomes" id="UP001153321"/>
    </source>
</evidence>